<feature type="region of interest" description="Disordered" evidence="1">
    <location>
        <begin position="174"/>
        <end position="222"/>
    </location>
</feature>
<evidence type="ECO:0000313" key="3">
    <source>
        <dbReference type="Proteomes" id="UP001604336"/>
    </source>
</evidence>
<dbReference type="Proteomes" id="UP001604336">
    <property type="component" value="Unassembled WGS sequence"/>
</dbReference>
<organism evidence="2 3">
    <name type="scientific">Abeliophyllum distichum</name>
    <dbReference type="NCBI Taxonomy" id="126358"/>
    <lineage>
        <taxon>Eukaryota</taxon>
        <taxon>Viridiplantae</taxon>
        <taxon>Streptophyta</taxon>
        <taxon>Embryophyta</taxon>
        <taxon>Tracheophyta</taxon>
        <taxon>Spermatophyta</taxon>
        <taxon>Magnoliopsida</taxon>
        <taxon>eudicotyledons</taxon>
        <taxon>Gunneridae</taxon>
        <taxon>Pentapetalae</taxon>
        <taxon>asterids</taxon>
        <taxon>lamiids</taxon>
        <taxon>Lamiales</taxon>
        <taxon>Oleaceae</taxon>
        <taxon>Forsythieae</taxon>
        <taxon>Abeliophyllum</taxon>
    </lineage>
</organism>
<keyword evidence="3" id="KW-1185">Reference proteome</keyword>
<evidence type="ECO:0000256" key="1">
    <source>
        <dbReference type="SAM" id="MobiDB-lite"/>
    </source>
</evidence>
<feature type="compositionally biased region" description="Low complexity" evidence="1">
    <location>
        <begin position="174"/>
        <end position="185"/>
    </location>
</feature>
<evidence type="ECO:0000313" key="2">
    <source>
        <dbReference type="EMBL" id="KAL2526358.1"/>
    </source>
</evidence>
<sequence>MEARQNGEKMNTSSSDLVDDNIELIDISAEDDGFLISSPLFDSLEDLLLAGLGLITTKKAAWQSSSRLKSSCLSSPKFSSSVSMTPKKASSISGASVRASNPRVSSSLFSKNTESKKGKLHVSHSTSKILRYSEKSKGLGNTNLSTRSFSALDHSSCTSPARFSNHSSSVSLSSSLSINQKSKVSTTKLSRTSQRNDAKVAPDLESNPDSNLSHSPGSREMKSPIEFSSHALARFHRAGSESLETVKASGLRMPSPKIGYFDEIALNVTTTLKLECRAHLLVQQGRIKEKQLKRFYQKLRKQSSILWALNCQAFSLGHTASYKKPKNPCSKRSRTFASSKTAPKFPTKHVTDKEICSKFRKTSAGKCHTHKIGQNCRLEKERHTMGLFKNEKCKESKGSNYDTCVHLKGSNSIKNVTEDGSRIGDLSIYLKPLI</sequence>
<feature type="compositionally biased region" description="Low complexity" evidence="1">
    <location>
        <begin position="73"/>
        <end position="83"/>
    </location>
</feature>
<feature type="compositionally biased region" description="Basic residues" evidence="1">
    <location>
        <begin position="325"/>
        <end position="334"/>
    </location>
</feature>
<protein>
    <submittedName>
        <fullName evidence="2">Uncharacterized protein</fullName>
    </submittedName>
</protein>
<feature type="compositionally biased region" description="Polar residues" evidence="1">
    <location>
        <begin position="88"/>
        <end position="112"/>
    </location>
</feature>
<accession>A0ABD1UNR5</accession>
<comment type="caution">
    <text evidence="2">The sequence shown here is derived from an EMBL/GenBank/DDBJ whole genome shotgun (WGS) entry which is preliminary data.</text>
</comment>
<name>A0ABD1UNR5_9LAMI</name>
<gene>
    <name evidence="2" type="ORF">Adt_11412</name>
</gene>
<feature type="region of interest" description="Disordered" evidence="1">
    <location>
        <begin position="73"/>
        <end position="126"/>
    </location>
</feature>
<dbReference type="AlphaFoldDB" id="A0ABD1UNR5"/>
<proteinExistence type="predicted"/>
<feature type="compositionally biased region" description="Polar residues" evidence="1">
    <location>
        <begin position="207"/>
        <end position="216"/>
    </location>
</feature>
<feature type="region of interest" description="Disordered" evidence="1">
    <location>
        <begin position="325"/>
        <end position="344"/>
    </location>
</feature>
<dbReference type="EMBL" id="JBFOLK010000003">
    <property type="protein sequence ID" value="KAL2526358.1"/>
    <property type="molecule type" value="Genomic_DNA"/>
</dbReference>
<reference evidence="3" key="1">
    <citation type="submission" date="2024-07" db="EMBL/GenBank/DDBJ databases">
        <title>Two chromosome-level genome assemblies of Korean endemic species Abeliophyllum distichum and Forsythia ovata (Oleaceae).</title>
        <authorList>
            <person name="Jang H."/>
        </authorList>
    </citation>
    <scope>NUCLEOTIDE SEQUENCE [LARGE SCALE GENOMIC DNA]</scope>
</reference>